<evidence type="ECO:0000256" key="5">
    <source>
        <dbReference type="ARBA" id="ARBA00022989"/>
    </source>
</evidence>
<dbReference type="PANTHER" id="PTHR43663:SF1">
    <property type="entry name" value="CHROMATE TRANSPORTER"/>
    <property type="match status" value="1"/>
</dbReference>
<evidence type="ECO:0000313" key="9">
    <source>
        <dbReference type="Proteomes" id="UP000515856"/>
    </source>
</evidence>
<feature type="transmembrane region" description="Helical" evidence="7">
    <location>
        <begin position="141"/>
        <end position="160"/>
    </location>
</feature>
<feature type="transmembrane region" description="Helical" evidence="7">
    <location>
        <begin position="116"/>
        <end position="135"/>
    </location>
</feature>
<protein>
    <submittedName>
        <fullName evidence="8">Chromate transporter</fullName>
    </submittedName>
</protein>
<gene>
    <name evidence="8" type="ORF">H9Q80_09005</name>
</gene>
<comment type="similarity">
    <text evidence="2">Belongs to the chromate ion transporter (CHR) (TC 2.A.51) family.</text>
</comment>
<keyword evidence="6 7" id="KW-0472">Membrane</keyword>
<feature type="transmembrane region" description="Helical" evidence="7">
    <location>
        <begin position="165"/>
        <end position="182"/>
    </location>
</feature>
<dbReference type="GO" id="GO:0005886">
    <property type="term" value="C:plasma membrane"/>
    <property type="evidence" value="ECO:0007669"/>
    <property type="project" value="UniProtKB-SubCell"/>
</dbReference>
<dbReference type="EMBL" id="CP060636">
    <property type="protein sequence ID" value="QNM14056.1"/>
    <property type="molecule type" value="Genomic_DNA"/>
</dbReference>
<dbReference type="KEGG" id="ehn:H9Q80_09005"/>
<dbReference type="AlphaFoldDB" id="A0A7G9GTC4"/>
<keyword evidence="3" id="KW-1003">Cell membrane</keyword>
<keyword evidence="5 7" id="KW-1133">Transmembrane helix</keyword>
<evidence type="ECO:0000256" key="4">
    <source>
        <dbReference type="ARBA" id="ARBA00022692"/>
    </source>
</evidence>
<evidence type="ECO:0000256" key="6">
    <source>
        <dbReference type="ARBA" id="ARBA00023136"/>
    </source>
</evidence>
<organism evidence="8 9">
    <name type="scientific">[Eubacterium] hominis</name>
    <dbReference type="NCBI Taxonomy" id="2764325"/>
    <lineage>
        <taxon>Bacteria</taxon>
        <taxon>Bacillati</taxon>
        <taxon>Bacillota</taxon>
        <taxon>Erysipelotrichia</taxon>
        <taxon>Erysipelotrichales</taxon>
        <taxon>Erysipelotrichaceae</taxon>
        <taxon>Amedibacillus</taxon>
    </lineage>
</organism>
<dbReference type="InterPro" id="IPR003370">
    <property type="entry name" value="Chromate_transpt"/>
</dbReference>
<accession>A0A7G9GTC4</accession>
<dbReference type="RefSeq" id="WP_117453473.1">
    <property type="nucleotide sequence ID" value="NZ_CP060636.1"/>
</dbReference>
<keyword evidence="4 7" id="KW-0812">Transmembrane</keyword>
<dbReference type="Pfam" id="PF02417">
    <property type="entry name" value="Chromate_transp"/>
    <property type="match status" value="1"/>
</dbReference>
<dbReference type="GO" id="GO:0015109">
    <property type="term" value="F:chromate transmembrane transporter activity"/>
    <property type="evidence" value="ECO:0007669"/>
    <property type="project" value="InterPro"/>
</dbReference>
<name>A0A7G9GTC4_9FIRM</name>
<dbReference type="InterPro" id="IPR052518">
    <property type="entry name" value="CHR_Transporter"/>
</dbReference>
<evidence type="ECO:0000256" key="3">
    <source>
        <dbReference type="ARBA" id="ARBA00022475"/>
    </source>
</evidence>
<proteinExistence type="inferred from homology"/>
<comment type="subcellular location">
    <subcellularLocation>
        <location evidence="1">Cell membrane</location>
        <topology evidence="1">Multi-pass membrane protein</topology>
    </subcellularLocation>
</comment>
<dbReference type="PANTHER" id="PTHR43663">
    <property type="entry name" value="CHROMATE TRANSPORT PROTEIN-RELATED"/>
    <property type="match status" value="1"/>
</dbReference>
<dbReference type="Proteomes" id="UP000515856">
    <property type="component" value="Chromosome"/>
</dbReference>
<evidence type="ECO:0000256" key="7">
    <source>
        <dbReference type="SAM" id="Phobius"/>
    </source>
</evidence>
<reference evidence="8 9" key="1">
    <citation type="submission" date="2020-08" db="EMBL/GenBank/DDBJ databases">
        <authorList>
            <person name="Liu C."/>
            <person name="Sun Q."/>
        </authorList>
    </citation>
    <scope>NUCLEOTIDE SEQUENCE [LARGE SCALE GENOMIC DNA]</scope>
    <source>
        <strain evidence="8 9">NSJ-61</strain>
    </source>
</reference>
<feature type="transmembrane region" description="Helical" evidence="7">
    <location>
        <begin position="70"/>
        <end position="95"/>
    </location>
</feature>
<sequence>MMLLQLFLAFFQIGLFSIGGGYAIIPMISDQVVVHQHWLTAQEFTDIITISQMTPGPLAVNTSTFVGMRVAGIAGALCATIGCICMGVLIAYGIYHIFQKFSTSKIFMEVLKGLKAGSLGLIMAAAAIILSLAFFKEGVISTSNLQIPAVIIFTIILFIARKWKINPIALMVLSGVMGVFIYR</sequence>
<evidence type="ECO:0000313" key="8">
    <source>
        <dbReference type="EMBL" id="QNM14056.1"/>
    </source>
</evidence>
<evidence type="ECO:0000256" key="2">
    <source>
        <dbReference type="ARBA" id="ARBA00005262"/>
    </source>
</evidence>
<evidence type="ECO:0000256" key="1">
    <source>
        <dbReference type="ARBA" id="ARBA00004651"/>
    </source>
</evidence>
<keyword evidence="9" id="KW-1185">Reference proteome</keyword>